<organism evidence="1 2">
    <name type="scientific">Ruegeria phage vB_RpoP-V21</name>
    <dbReference type="NCBI Taxonomy" id="2218615"/>
    <lineage>
        <taxon>Viruses</taxon>
        <taxon>Duplodnaviria</taxon>
        <taxon>Heunggongvirae</taxon>
        <taxon>Uroviricota</taxon>
        <taxon>Caudoviricetes</taxon>
        <taxon>Schitoviridae</taxon>
        <taxon>Rhodovirinae</taxon>
        <taxon>Aorunvirus</taxon>
        <taxon>Aorunvirus V12</taxon>
    </lineage>
</organism>
<gene>
    <name evidence="1" type="ORF">vBRpoPV21_19</name>
</gene>
<accession>A0A2Z4QFT8</accession>
<sequence length="401" mass="45691">MKMLKVQEFRELTGKEYLMADIACKHDKAYEKLSWDQRIYHFSEIDFKDPKTFKEASNPVGLRAAYVAMEHTALNRPSGYMISLDAASSGLQLLSLLVSCPVSWKLCGGDENILDAYAEVFLHMNTGLNIDRKDVKQSIMTALYGSTATPKAVFGEDVDVFYETMEKMAPGAWDLNLGIQELWDEVEGTTYDWTMPDNFYACIETHDKDVIKFKFLDEEFQVVQKVNERPRFHKGLGPNLIHSLDGMIVREMCRRCQYDLNTMQRVLELIAEGVTGGTTGKSAAMVQILWELYQESGFLSVRILDYLYEDTCGLVDMQIIKDLIVTMPHVPFQLVTVHDCFRCHPNYGNDLRRQYNTILADINDSNILPFIASQVAKQPISARKVGKIPREVILNANYTLS</sequence>
<dbReference type="PROSITE" id="PS00489">
    <property type="entry name" value="RNA_POL_PHAGE_2"/>
    <property type="match status" value="1"/>
</dbReference>
<dbReference type="GO" id="GO:0003677">
    <property type="term" value="F:DNA binding"/>
    <property type="evidence" value="ECO:0007669"/>
    <property type="project" value="InterPro"/>
</dbReference>
<name>A0A2Z4QFT8_9CAUD</name>
<evidence type="ECO:0000313" key="2">
    <source>
        <dbReference type="Proteomes" id="UP000251001"/>
    </source>
</evidence>
<dbReference type="GO" id="GO:0006351">
    <property type="term" value="P:DNA-templated transcription"/>
    <property type="evidence" value="ECO:0007669"/>
    <property type="project" value="InterPro"/>
</dbReference>
<reference evidence="1 2" key="1">
    <citation type="submission" date="2018-03" db="EMBL/GenBank/DDBJ databases">
        <title>Diverse roseophages infecting R. pomeroyi DSS-3.</title>
        <authorList>
            <person name="Zhan Y."/>
            <person name="Chen F."/>
            <person name="Wommack E.K."/>
            <person name="Nasko D."/>
        </authorList>
    </citation>
    <scope>NUCLEOTIDE SEQUENCE [LARGE SCALE GENOMIC DNA]</scope>
</reference>
<dbReference type="SUPFAM" id="SSF56672">
    <property type="entry name" value="DNA/RNA polymerases"/>
    <property type="match status" value="1"/>
</dbReference>
<dbReference type="GO" id="GO:0003899">
    <property type="term" value="F:DNA-directed RNA polymerase activity"/>
    <property type="evidence" value="ECO:0007669"/>
    <property type="project" value="InterPro"/>
</dbReference>
<dbReference type="InterPro" id="IPR002092">
    <property type="entry name" value="DNA-dir_Rpol_phage-type"/>
</dbReference>
<evidence type="ECO:0000313" key="1">
    <source>
        <dbReference type="EMBL" id="AWY08977.1"/>
    </source>
</evidence>
<proteinExistence type="predicted"/>
<dbReference type="EMBL" id="MH015253">
    <property type="protein sequence ID" value="AWY08977.1"/>
    <property type="molecule type" value="Genomic_DNA"/>
</dbReference>
<dbReference type="Proteomes" id="UP000251001">
    <property type="component" value="Genome"/>
</dbReference>
<protein>
    <submittedName>
        <fullName evidence="1">RNA polymerase subunit</fullName>
    </submittedName>
</protein>
<dbReference type="InterPro" id="IPR043502">
    <property type="entry name" value="DNA/RNA_pol_sf"/>
</dbReference>